<dbReference type="InterPro" id="IPR000760">
    <property type="entry name" value="Inositol_monophosphatase-like"/>
</dbReference>
<gene>
    <name evidence="7" type="ORF">ZEAMMB73_Zm00001d021762</name>
</gene>
<keyword evidence="4" id="KW-0378">Hydrolase</keyword>
<evidence type="ECO:0000256" key="2">
    <source>
        <dbReference type="ARBA" id="ARBA00009759"/>
    </source>
</evidence>
<dbReference type="GO" id="GO:0016791">
    <property type="term" value="F:phosphatase activity"/>
    <property type="evidence" value="ECO:0007669"/>
    <property type="project" value="UniProtKB-ARBA"/>
</dbReference>
<comment type="cofactor">
    <cofactor evidence="1 6">
        <name>Mg(2+)</name>
        <dbReference type="ChEBI" id="CHEBI:18420"/>
    </cofactor>
</comment>
<keyword evidence="5 6" id="KW-0460">Magnesium</keyword>
<dbReference type="GO" id="GO:0046872">
    <property type="term" value="F:metal ion binding"/>
    <property type="evidence" value="ECO:0007669"/>
    <property type="project" value="UniProtKB-KW"/>
</dbReference>
<evidence type="ECO:0000256" key="4">
    <source>
        <dbReference type="ARBA" id="ARBA00022801"/>
    </source>
</evidence>
<feature type="binding site" evidence="6">
    <location>
        <position position="142"/>
    </location>
    <ligand>
        <name>Mg(2+)</name>
        <dbReference type="ChEBI" id="CHEBI:18420"/>
        <label>1</label>
        <note>catalytic</note>
    </ligand>
</feature>
<organism evidence="7">
    <name type="scientific">Zea mays</name>
    <name type="common">Maize</name>
    <dbReference type="NCBI Taxonomy" id="4577"/>
    <lineage>
        <taxon>Eukaryota</taxon>
        <taxon>Viridiplantae</taxon>
        <taxon>Streptophyta</taxon>
        <taxon>Embryophyta</taxon>
        <taxon>Tracheophyta</taxon>
        <taxon>Spermatophyta</taxon>
        <taxon>Magnoliopsida</taxon>
        <taxon>Liliopsida</taxon>
        <taxon>Poales</taxon>
        <taxon>Poaceae</taxon>
        <taxon>PACMAD clade</taxon>
        <taxon>Panicoideae</taxon>
        <taxon>Andropogonodae</taxon>
        <taxon>Andropogoneae</taxon>
        <taxon>Tripsacinae</taxon>
        <taxon>Zea</taxon>
    </lineage>
</organism>
<dbReference type="EMBL" id="CM007650">
    <property type="protein sequence ID" value="ONM58296.1"/>
    <property type="molecule type" value="Genomic_DNA"/>
</dbReference>
<reference evidence="7" key="1">
    <citation type="submission" date="2015-12" db="EMBL/GenBank/DDBJ databases">
        <title>Update maize B73 reference genome by single molecule sequencing technologies.</title>
        <authorList>
            <consortium name="Maize Genome Sequencing Project"/>
            <person name="Ware D."/>
        </authorList>
    </citation>
    <scope>NUCLEOTIDE SEQUENCE [LARGE SCALE GENOMIC DNA]</scope>
    <source>
        <tissue evidence="7">Seedling</tissue>
    </source>
</reference>
<sequence>MGCPNWTNDDIVNKKDDSVAACNGRGILMVSHIGCGTWSRRLSADIGQLNTAQDIWKRCFVDTCSIAHMAHYCIPDSQTWDMIPLSATYDSTTDATDPRNENEILLLSVFCGSLCKYLTIASGRASVFVLQARPTTQIKSWDHAVGVICVQEAGGQTSDWSGEPLDLAADLTSRRIIYPRGGVLVTNGALHDKLVEMISASYK</sequence>
<keyword evidence="3 6" id="KW-0479">Metal-binding</keyword>
<accession>A0A1D6IF46</accession>
<comment type="similarity">
    <text evidence="2">Belongs to the inositol monophosphatase superfamily.</text>
</comment>
<proteinExistence type="inferred from homology"/>
<evidence type="ECO:0000256" key="6">
    <source>
        <dbReference type="PIRSR" id="PIRSR600760-2"/>
    </source>
</evidence>
<evidence type="ECO:0000256" key="5">
    <source>
        <dbReference type="ARBA" id="ARBA00022842"/>
    </source>
</evidence>
<dbReference type="Pfam" id="PF00459">
    <property type="entry name" value="Inositol_P"/>
    <property type="match status" value="1"/>
</dbReference>
<dbReference type="PANTHER" id="PTHR43200:SF4">
    <property type="entry name" value="PAP-SPECIFIC PHOSPHATASE, MITOCHONDRIAL-RELATED"/>
    <property type="match status" value="1"/>
</dbReference>
<dbReference type="ExpressionAtlas" id="A0A1D6IF46">
    <property type="expression patterns" value="baseline and differential"/>
</dbReference>
<name>A0A1D6IF46_MAIZE</name>
<evidence type="ECO:0000256" key="1">
    <source>
        <dbReference type="ARBA" id="ARBA00001946"/>
    </source>
</evidence>
<dbReference type="FunFam" id="3.40.190.80:FF:000017">
    <property type="entry name" value="Putative PAP-specific phosphatase, mitochondrial"/>
    <property type="match status" value="1"/>
</dbReference>
<protein>
    <submittedName>
        <fullName evidence="7">Putative PAP-specific phosphatase mitochondrial</fullName>
    </submittedName>
</protein>
<evidence type="ECO:0000256" key="3">
    <source>
        <dbReference type="ARBA" id="ARBA00022723"/>
    </source>
</evidence>
<dbReference type="Gene3D" id="3.40.190.80">
    <property type="match status" value="1"/>
</dbReference>
<dbReference type="InterPro" id="IPR051090">
    <property type="entry name" value="Inositol_monoP_superfamily"/>
</dbReference>
<dbReference type="SUPFAM" id="SSF56655">
    <property type="entry name" value="Carbohydrate phosphatase"/>
    <property type="match status" value="1"/>
</dbReference>
<dbReference type="AlphaFoldDB" id="A0A1D6IF46"/>
<dbReference type="PANTHER" id="PTHR43200">
    <property type="entry name" value="PHOSPHATASE"/>
    <property type="match status" value="1"/>
</dbReference>
<evidence type="ECO:0000313" key="7">
    <source>
        <dbReference type="EMBL" id="ONM58296.1"/>
    </source>
</evidence>